<keyword evidence="12" id="KW-1185">Reference proteome</keyword>
<dbReference type="Pfam" id="PF16916">
    <property type="entry name" value="ZT_dimer"/>
    <property type="match status" value="1"/>
</dbReference>
<dbReference type="FunFam" id="3.30.70.1350:FF:000002">
    <property type="entry name" value="Ferrous-iron efflux pump FieF"/>
    <property type="match status" value="1"/>
</dbReference>
<dbReference type="InterPro" id="IPR058533">
    <property type="entry name" value="Cation_efflux_TM"/>
</dbReference>
<dbReference type="InterPro" id="IPR050291">
    <property type="entry name" value="CDF_Transporter"/>
</dbReference>
<evidence type="ECO:0000256" key="8">
    <source>
        <dbReference type="SAM" id="Phobius"/>
    </source>
</evidence>
<feature type="transmembrane region" description="Helical" evidence="8">
    <location>
        <begin position="7"/>
        <end position="27"/>
    </location>
</feature>
<dbReference type="Pfam" id="PF01545">
    <property type="entry name" value="Cation_efflux"/>
    <property type="match status" value="1"/>
</dbReference>
<dbReference type="RefSeq" id="WP_092036495.1">
    <property type="nucleotide sequence ID" value="NZ_FOOK01000006.1"/>
</dbReference>
<evidence type="ECO:0000313" key="11">
    <source>
        <dbReference type="EMBL" id="SFF83444.1"/>
    </source>
</evidence>
<keyword evidence="3" id="KW-0813">Transport</keyword>
<dbReference type="InterPro" id="IPR002524">
    <property type="entry name" value="Cation_efflux"/>
</dbReference>
<evidence type="ECO:0000256" key="7">
    <source>
        <dbReference type="ARBA" id="ARBA00023136"/>
    </source>
</evidence>
<accession>A0A1I2LVY7</accession>
<evidence type="ECO:0000313" key="12">
    <source>
        <dbReference type="Proteomes" id="UP000198661"/>
    </source>
</evidence>
<feature type="domain" description="Cation efflux protein transmembrane" evidence="9">
    <location>
        <begin position="9"/>
        <end position="201"/>
    </location>
</feature>
<evidence type="ECO:0000256" key="3">
    <source>
        <dbReference type="ARBA" id="ARBA00022448"/>
    </source>
</evidence>
<evidence type="ECO:0000256" key="5">
    <source>
        <dbReference type="ARBA" id="ARBA00022692"/>
    </source>
</evidence>
<dbReference type="Gene3D" id="1.20.1510.10">
    <property type="entry name" value="Cation efflux protein transmembrane domain"/>
    <property type="match status" value="1"/>
</dbReference>
<evidence type="ECO:0000259" key="10">
    <source>
        <dbReference type="Pfam" id="PF16916"/>
    </source>
</evidence>
<name>A0A1I2LVY7_9BACL</name>
<reference evidence="11 12" key="1">
    <citation type="submission" date="2016-10" db="EMBL/GenBank/DDBJ databases">
        <authorList>
            <person name="de Groot N.N."/>
        </authorList>
    </citation>
    <scope>NUCLEOTIDE SEQUENCE [LARGE SCALE GENOMIC DNA]</scope>
    <source>
        <strain evidence="11 12">DSM 44945</strain>
    </source>
</reference>
<dbReference type="Proteomes" id="UP000198661">
    <property type="component" value="Unassembled WGS sequence"/>
</dbReference>
<gene>
    <name evidence="11" type="ORF">SAMN04488025_10665</name>
</gene>
<feature type="transmembrane region" description="Helical" evidence="8">
    <location>
        <begin position="170"/>
        <end position="186"/>
    </location>
</feature>
<keyword evidence="5 8" id="KW-0812">Transmembrane</keyword>
<dbReference type="GO" id="GO:0015086">
    <property type="term" value="F:cadmium ion transmembrane transporter activity"/>
    <property type="evidence" value="ECO:0007669"/>
    <property type="project" value="TreeGrafter"/>
</dbReference>
<dbReference type="InterPro" id="IPR027469">
    <property type="entry name" value="Cation_efflux_TMD_sf"/>
</dbReference>
<feature type="domain" description="Cation efflux protein cytoplasmic" evidence="10">
    <location>
        <begin position="206"/>
        <end position="283"/>
    </location>
</feature>
<feature type="transmembrane region" description="Helical" evidence="8">
    <location>
        <begin position="105"/>
        <end position="125"/>
    </location>
</feature>
<evidence type="ECO:0000259" key="9">
    <source>
        <dbReference type="Pfam" id="PF01545"/>
    </source>
</evidence>
<feature type="transmembrane region" description="Helical" evidence="8">
    <location>
        <begin position="33"/>
        <end position="54"/>
    </location>
</feature>
<comment type="similarity">
    <text evidence="2">Belongs to the cation diffusion facilitator (CDF) transporter (TC 2.A.4) family.</text>
</comment>
<dbReference type="GO" id="GO:0015341">
    <property type="term" value="F:zinc efflux antiporter activity"/>
    <property type="evidence" value="ECO:0007669"/>
    <property type="project" value="TreeGrafter"/>
</dbReference>
<organism evidence="11 12">
    <name type="scientific">Planifilum fulgidum</name>
    <dbReference type="NCBI Taxonomy" id="201973"/>
    <lineage>
        <taxon>Bacteria</taxon>
        <taxon>Bacillati</taxon>
        <taxon>Bacillota</taxon>
        <taxon>Bacilli</taxon>
        <taxon>Bacillales</taxon>
        <taxon>Thermoactinomycetaceae</taxon>
        <taxon>Planifilum</taxon>
    </lineage>
</organism>
<dbReference type="GO" id="GO:0015093">
    <property type="term" value="F:ferrous iron transmembrane transporter activity"/>
    <property type="evidence" value="ECO:0007669"/>
    <property type="project" value="TreeGrafter"/>
</dbReference>
<evidence type="ECO:0000256" key="1">
    <source>
        <dbReference type="ARBA" id="ARBA00004651"/>
    </source>
</evidence>
<dbReference type="PANTHER" id="PTHR43840">
    <property type="entry name" value="MITOCHONDRIAL METAL TRANSPORTER 1-RELATED"/>
    <property type="match status" value="1"/>
</dbReference>
<keyword evidence="7 8" id="KW-0472">Membrane</keyword>
<dbReference type="SUPFAM" id="SSF160240">
    <property type="entry name" value="Cation efflux protein cytoplasmic domain-like"/>
    <property type="match status" value="1"/>
</dbReference>
<dbReference type="AlphaFoldDB" id="A0A1I2LVY7"/>
<keyword evidence="6 8" id="KW-1133">Transmembrane helix</keyword>
<feature type="transmembrane region" description="Helical" evidence="8">
    <location>
        <begin position="75"/>
        <end position="93"/>
    </location>
</feature>
<evidence type="ECO:0000256" key="6">
    <source>
        <dbReference type="ARBA" id="ARBA00022989"/>
    </source>
</evidence>
<sequence length="287" mass="31708">MKPQRAAGLSIVSNLTVVLLKLATGLYTGSVAVLSEAIHSLLDLAASIMAFFSVRLSQKPPDRTHPYGHGKIENLSGTVETLLIFVAGIWIIIESCEKILNPSPLHFPLLGAAVMAFGAFINLVVGLIVRRAGIRAKSVAMRSNALHLLTDVYSSAGVALSLVLVSLTNFTLLDPLIGIGIALFIMKEAYQLGKESFLPLLDVRLTPEEEEKIRQILHSYADEYIEYHALRTRRSGPEEHIDLHLIVPSEMSVEEAHRLCDRIEAEIHRSFPQAQVLIHIEPEEERL</sequence>
<dbReference type="InterPro" id="IPR027470">
    <property type="entry name" value="Cation_efflux_CTD"/>
</dbReference>
<dbReference type="InterPro" id="IPR036837">
    <property type="entry name" value="Cation_efflux_CTD_sf"/>
</dbReference>
<dbReference type="STRING" id="201973.SAMN04488025_10665"/>
<dbReference type="SUPFAM" id="SSF161111">
    <property type="entry name" value="Cation efflux protein transmembrane domain-like"/>
    <property type="match status" value="1"/>
</dbReference>
<comment type="subcellular location">
    <subcellularLocation>
        <location evidence="1">Cell membrane</location>
        <topology evidence="1">Multi-pass membrane protein</topology>
    </subcellularLocation>
</comment>
<evidence type="ECO:0000256" key="2">
    <source>
        <dbReference type="ARBA" id="ARBA00008114"/>
    </source>
</evidence>
<proteinExistence type="inferred from homology"/>
<dbReference type="FunFam" id="1.20.1510.10:FF:000006">
    <property type="entry name" value="Divalent cation efflux transporter"/>
    <property type="match status" value="1"/>
</dbReference>
<keyword evidence="4" id="KW-1003">Cell membrane</keyword>
<dbReference type="GO" id="GO:0005886">
    <property type="term" value="C:plasma membrane"/>
    <property type="evidence" value="ECO:0007669"/>
    <property type="project" value="UniProtKB-SubCell"/>
</dbReference>
<dbReference type="Gene3D" id="3.30.70.1350">
    <property type="entry name" value="Cation efflux protein, cytoplasmic domain"/>
    <property type="match status" value="1"/>
</dbReference>
<dbReference type="EMBL" id="FOOK01000006">
    <property type="protein sequence ID" value="SFF83444.1"/>
    <property type="molecule type" value="Genomic_DNA"/>
</dbReference>
<protein>
    <submittedName>
        <fullName evidence="11">Cation diffusion facilitator family transporter</fullName>
    </submittedName>
</protein>
<dbReference type="OrthoDB" id="9806522at2"/>
<dbReference type="NCBIfam" id="TIGR01297">
    <property type="entry name" value="CDF"/>
    <property type="match status" value="1"/>
</dbReference>
<dbReference type="PANTHER" id="PTHR43840:SF15">
    <property type="entry name" value="MITOCHONDRIAL METAL TRANSPORTER 1-RELATED"/>
    <property type="match status" value="1"/>
</dbReference>
<dbReference type="GO" id="GO:0006882">
    <property type="term" value="P:intracellular zinc ion homeostasis"/>
    <property type="evidence" value="ECO:0007669"/>
    <property type="project" value="TreeGrafter"/>
</dbReference>
<evidence type="ECO:0000256" key="4">
    <source>
        <dbReference type="ARBA" id="ARBA00022475"/>
    </source>
</evidence>